<keyword evidence="2" id="KW-0482">Metalloprotease</keyword>
<keyword evidence="3" id="KW-1185">Reference proteome</keyword>
<dbReference type="InterPro" id="IPR032534">
    <property type="entry name" value="EcxA_zinc-bd"/>
</dbReference>
<sequence>MRWRIDSPARRGWLGVVVLSAVLGMGCSGAESPGPDIVLGDAFVEVPRQLSSAQHSTVTRKLEGVVSAAEKTFYLAIRRNELQHRWFLFSRLRESLHEPATFGLPSHLTPRVIRFQEQNGKLFLFDARDGLVRGDLFKAESLVEAFPIVTDHAAFNRLPGSDQYVLFDPAAGLNRFGVVGDGYYGAGAVDFRVELLFSQRFRRISEGIQFQQVFTGYSTIPGQNGAGELPEDNAFRFSGTLSLALRKYQEGEGFTPMHPPEESHFFLSEGRFIPNTGEVERMVARWNIHPGMKPIRWYITPSFDSLREDPRYQQADIVGAVRQGIEGWNRAFGFKVFETALTDDSMDIGDHDKNIAFFDPDLMTPGAIADFTANPNTGEMRGANISITAGMIHDAEAFYSGAQAARAVPALPAPALRLSWSGLTRQRSCELGSAELLLAAESAQASQPADRAGALELAPWQKVERYITYIVLHEVGHTLGLRHNFNGSRSYDGAPGAPRTSTVMDYANLLDAYQVLEPGTYDVAAVRYLSGLSSELPSDSFCTDPVVRNWDDPNCGLYDRFDAPLPRWYAPNTRPMVGQMLRGARESSAFNSNLFRLDAYLRNGDAGEQLEAYDVLMEQVRPPLQVPEGQGAAYAARADALARRLLGYLYVTPRSYGDVHRQYPIPATPEYTQALLADVRGILLNVDGVRGFPSRRVMVDVLKAHQTLAAYGVLEEAHAELTARLPTLSGDERLGTKELLSRIELASAPYFR</sequence>
<dbReference type="Pfam" id="PF16313">
    <property type="entry name" value="DUF4953"/>
    <property type="match status" value="1"/>
</dbReference>
<dbReference type="SUPFAM" id="SSF55486">
    <property type="entry name" value="Metalloproteases ('zincins'), catalytic domain"/>
    <property type="match status" value="1"/>
</dbReference>
<feature type="domain" description="EcxA zinc-binding" evidence="1">
    <location>
        <begin position="463"/>
        <end position="514"/>
    </location>
</feature>
<dbReference type="PANTHER" id="PTHR38478:SF1">
    <property type="entry name" value="ZINC DEPENDENT METALLOPROTEASE DOMAIN LIPOPROTEIN"/>
    <property type="match status" value="1"/>
</dbReference>
<dbReference type="EMBL" id="CP071091">
    <property type="protein sequence ID" value="QSQ11682.1"/>
    <property type="molecule type" value="Genomic_DNA"/>
</dbReference>
<accession>A0ABX7MZ17</accession>
<evidence type="ECO:0000313" key="2">
    <source>
        <dbReference type="EMBL" id="QSQ11682.1"/>
    </source>
</evidence>
<proteinExistence type="predicted"/>
<evidence type="ECO:0000313" key="3">
    <source>
        <dbReference type="Proteomes" id="UP000663090"/>
    </source>
</evidence>
<protein>
    <submittedName>
        <fullName evidence="2">Zinc-dependent metalloprotease</fullName>
    </submittedName>
</protein>
<reference evidence="2 3" key="1">
    <citation type="submission" date="2021-02" db="EMBL/GenBank/DDBJ databases">
        <title>De Novo genome assembly of isolated myxobacteria.</title>
        <authorList>
            <person name="Stevens D.C."/>
        </authorList>
    </citation>
    <scope>NUCLEOTIDE SEQUENCE [LARGE SCALE GENOMIC DNA]</scope>
    <source>
        <strain evidence="2 3">SCHIC003</strain>
    </source>
</reference>
<dbReference type="Proteomes" id="UP000663090">
    <property type="component" value="Chromosome"/>
</dbReference>
<gene>
    <name evidence="2" type="ORF">JY572_25195</name>
</gene>
<dbReference type="PANTHER" id="PTHR38478">
    <property type="entry name" value="PEPTIDASE M1A AND M12B"/>
    <property type="match status" value="1"/>
</dbReference>
<keyword evidence="2" id="KW-0645">Protease</keyword>
<dbReference type="GO" id="GO:0008237">
    <property type="term" value="F:metallopeptidase activity"/>
    <property type="evidence" value="ECO:0007669"/>
    <property type="project" value="UniProtKB-KW"/>
</dbReference>
<organism evidence="2 3">
    <name type="scientific">Myxococcus landrumensis</name>
    <dbReference type="NCBI Taxonomy" id="2813577"/>
    <lineage>
        <taxon>Bacteria</taxon>
        <taxon>Pseudomonadati</taxon>
        <taxon>Myxococcota</taxon>
        <taxon>Myxococcia</taxon>
        <taxon>Myxococcales</taxon>
        <taxon>Cystobacterineae</taxon>
        <taxon>Myxococcaceae</taxon>
        <taxon>Myxococcus</taxon>
    </lineage>
</organism>
<evidence type="ECO:0000259" key="1">
    <source>
        <dbReference type="Pfam" id="PF16313"/>
    </source>
</evidence>
<dbReference type="PROSITE" id="PS51257">
    <property type="entry name" value="PROKAR_LIPOPROTEIN"/>
    <property type="match status" value="1"/>
</dbReference>
<dbReference type="RefSeq" id="WP_206713427.1">
    <property type="nucleotide sequence ID" value="NZ_CP071091.1"/>
</dbReference>
<dbReference type="InterPro" id="IPR024079">
    <property type="entry name" value="MetalloPept_cat_dom_sf"/>
</dbReference>
<dbReference type="Gene3D" id="3.40.390.10">
    <property type="entry name" value="Collagenase (Catalytic Domain)"/>
    <property type="match status" value="1"/>
</dbReference>
<keyword evidence="2" id="KW-0378">Hydrolase</keyword>
<name>A0ABX7MZ17_9BACT</name>